<feature type="compositionally biased region" description="Polar residues" evidence="1">
    <location>
        <begin position="26"/>
        <end position="36"/>
    </location>
</feature>
<reference evidence="2" key="1">
    <citation type="submission" date="2019-11" db="UniProtKB">
        <authorList>
            <consortium name="WormBaseParasite"/>
        </authorList>
    </citation>
    <scope>IDENTIFICATION</scope>
</reference>
<accession>A0A5K3FZ77</accession>
<proteinExistence type="predicted"/>
<evidence type="ECO:0000313" key="2">
    <source>
        <dbReference type="WBParaSite" id="MCU_013529-RA"/>
    </source>
</evidence>
<evidence type="ECO:0000256" key="1">
    <source>
        <dbReference type="SAM" id="MobiDB-lite"/>
    </source>
</evidence>
<dbReference type="WBParaSite" id="MCU_013529-RA">
    <property type="protein sequence ID" value="MCU_013529-RA"/>
    <property type="gene ID" value="MCU_013529"/>
</dbReference>
<sequence>MWLHAHTHEIECTAGYLSPNRKKSGTAEQSLLTNHNPKPHVSSRPSESPRWPRHSFYIAPHSYPSLVGCLASSNAIGTQRDEDQLSLICLVLIHWSTTTLPPPLDLSCPQLLIWFTALFLIVKISSLTHTSPTSGSNRCRETLLL</sequence>
<feature type="region of interest" description="Disordered" evidence="1">
    <location>
        <begin position="20"/>
        <end position="50"/>
    </location>
</feature>
<name>A0A5K3FZ77_MESCO</name>
<protein>
    <submittedName>
        <fullName evidence="2">Uncharacterized protein</fullName>
    </submittedName>
</protein>
<organism evidence="2">
    <name type="scientific">Mesocestoides corti</name>
    <name type="common">Flatworm</name>
    <dbReference type="NCBI Taxonomy" id="53468"/>
    <lineage>
        <taxon>Eukaryota</taxon>
        <taxon>Metazoa</taxon>
        <taxon>Spiralia</taxon>
        <taxon>Lophotrochozoa</taxon>
        <taxon>Platyhelminthes</taxon>
        <taxon>Cestoda</taxon>
        <taxon>Eucestoda</taxon>
        <taxon>Cyclophyllidea</taxon>
        <taxon>Mesocestoididae</taxon>
        <taxon>Mesocestoides</taxon>
    </lineage>
</organism>
<dbReference type="AlphaFoldDB" id="A0A5K3FZ77"/>